<evidence type="ECO:0000313" key="16">
    <source>
        <dbReference type="Proteomes" id="UP000747542"/>
    </source>
</evidence>
<evidence type="ECO:0000256" key="5">
    <source>
        <dbReference type="ARBA" id="ARBA00022692"/>
    </source>
</evidence>
<reference evidence="15" key="1">
    <citation type="journal article" date="2021" name="Sci. Adv.">
        <title>The American lobster genome reveals insights on longevity, neural, and immune adaptations.</title>
        <authorList>
            <person name="Polinski J.M."/>
            <person name="Zimin A.V."/>
            <person name="Clark K.F."/>
            <person name="Kohn A.B."/>
            <person name="Sadowski N."/>
            <person name="Timp W."/>
            <person name="Ptitsyn A."/>
            <person name="Khanna P."/>
            <person name="Romanova D.Y."/>
            <person name="Williams P."/>
            <person name="Greenwood S.J."/>
            <person name="Moroz L.L."/>
            <person name="Walt D.R."/>
            <person name="Bodnar A.G."/>
        </authorList>
    </citation>
    <scope>NUCLEOTIDE SEQUENCE</scope>
    <source>
        <strain evidence="15">GMGI-L3</strain>
    </source>
</reference>
<dbReference type="GO" id="GO:0015276">
    <property type="term" value="F:ligand-gated monoatomic ion channel activity"/>
    <property type="evidence" value="ECO:0007669"/>
    <property type="project" value="InterPro"/>
</dbReference>
<evidence type="ECO:0000256" key="11">
    <source>
        <dbReference type="ARBA" id="ARBA00023286"/>
    </source>
</evidence>
<evidence type="ECO:0000256" key="10">
    <source>
        <dbReference type="ARBA" id="ARBA00023180"/>
    </source>
</evidence>
<dbReference type="Gene3D" id="1.10.287.70">
    <property type="match status" value="1"/>
</dbReference>
<keyword evidence="11" id="KW-1071">Ligand-gated ion channel</keyword>
<comment type="subcellular location">
    <subcellularLocation>
        <location evidence="1">Cell membrane</location>
        <topology evidence="1">Multi-pass membrane protein</topology>
    </subcellularLocation>
</comment>
<feature type="signal peptide" evidence="13">
    <location>
        <begin position="1"/>
        <end position="24"/>
    </location>
</feature>
<evidence type="ECO:0000256" key="3">
    <source>
        <dbReference type="ARBA" id="ARBA00022448"/>
    </source>
</evidence>
<dbReference type="InterPro" id="IPR001320">
    <property type="entry name" value="Iontro_rcpt_C"/>
</dbReference>
<organism evidence="15 16">
    <name type="scientific">Homarus americanus</name>
    <name type="common">American lobster</name>
    <dbReference type="NCBI Taxonomy" id="6706"/>
    <lineage>
        <taxon>Eukaryota</taxon>
        <taxon>Metazoa</taxon>
        <taxon>Ecdysozoa</taxon>
        <taxon>Arthropoda</taxon>
        <taxon>Crustacea</taxon>
        <taxon>Multicrustacea</taxon>
        <taxon>Malacostraca</taxon>
        <taxon>Eumalacostraca</taxon>
        <taxon>Eucarida</taxon>
        <taxon>Decapoda</taxon>
        <taxon>Pleocyemata</taxon>
        <taxon>Astacidea</taxon>
        <taxon>Nephropoidea</taxon>
        <taxon>Nephropidae</taxon>
        <taxon>Homarus</taxon>
    </lineage>
</organism>
<keyword evidence="8" id="KW-0472">Membrane</keyword>
<evidence type="ECO:0000256" key="9">
    <source>
        <dbReference type="ARBA" id="ARBA00023170"/>
    </source>
</evidence>
<dbReference type="Pfam" id="PF00060">
    <property type="entry name" value="Lig_chan"/>
    <property type="match status" value="1"/>
</dbReference>
<keyword evidence="6" id="KW-1133">Transmembrane helix</keyword>
<dbReference type="PANTHER" id="PTHR42643:SF24">
    <property type="entry name" value="IONOTROPIC RECEPTOR 60A"/>
    <property type="match status" value="1"/>
</dbReference>
<evidence type="ECO:0000256" key="12">
    <source>
        <dbReference type="ARBA" id="ARBA00023303"/>
    </source>
</evidence>
<dbReference type="Proteomes" id="UP000747542">
    <property type="component" value="Unassembled WGS sequence"/>
</dbReference>
<keyword evidence="10" id="KW-0325">Glycoprotein</keyword>
<dbReference type="InterPro" id="IPR019594">
    <property type="entry name" value="Glu/Gly-bd"/>
</dbReference>
<evidence type="ECO:0000256" key="2">
    <source>
        <dbReference type="ARBA" id="ARBA00008685"/>
    </source>
</evidence>
<keyword evidence="16" id="KW-1185">Reference proteome</keyword>
<sequence>MENMETLLFLLLTMLLMVRNCADGTYRGALAEQVGEVVGQVVEQHLSDCHLVLVDTTTQSPLMRSGLGVTVLEAWWVFFQSQPARDFLLERLWGDATLTCCALLIHLDNKISSNILTFKFLEWCELWRHPQTVVVAVGGTAGMEAVLLDQNLRNTVYALYLTLQNLTLHSLDSRQGPLHNTRLGRGGTTKEGKDAHVRVYGRCLYCNKGDAQVQLLHRGNLTSGLHGFNLFPDQMDNFWGHTFRAVTLRYMPFINYEQDGAEPGTPRTPLDSLNIRMLDIIASHFNFTYEIREPWDRNWGTPAGGGNWTGIVGTLQHEQADFSLDLTVTASRSLVVDYSRVYSNDPIVIITLKPAPLPRNLALTRPFEGEVWMSVIVCTLALGIILWLQQKVWSWAASGRSVRLIPAFLNSWAMLLMEPVETIPTNTTGQVLVGWWLLSCVIITTAYRSSLIAHLSVQSKYPPINTFQDLLNLDGWSWGSTDLQGTFFLYFNESSDPDLQAILRGIEIYEMDKGLERVMQGGFSFIHIQSYVTTEMARLYTDKFGNTPLYIGIMKYLAFGGNAWGFRKGAPFTRQISMMKERLIEAGLLNLWQDDVLKTYLKHSREERGREDPLLFTGMRVSSIQFSPECNRQRPRIHGVE</sequence>
<dbReference type="EMBL" id="JAHLQT010037054">
    <property type="protein sequence ID" value="KAG7157642.1"/>
    <property type="molecule type" value="Genomic_DNA"/>
</dbReference>
<dbReference type="InterPro" id="IPR052192">
    <property type="entry name" value="Insect_Ionotropic_Sensory_Rcpt"/>
</dbReference>
<proteinExistence type="inferred from homology"/>
<dbReference type="GO" id="GO:0050906">
    <property type="term" value="P:detection of stimulus involved in sensory perception"/>
    <property type="evidence" value="ECO:0007669"/>
    <property type="project" value="UniProtKB-ARBA"/>
</dbReference>
<evidence type="ECO:0000256" key="13">
    <source>
        <dbReference type="SAM" id="SignalP"/>
    </source>
</evidence>
<evidence type="ECO:0000313" key="15">
    <source>
        <dbReference type="EMBL" id="KAG7157642.1"/>
    </source>
</evidence>
<keyword evidence="7" id="KW-0406">Ion transport</keyword>
<evidence type="ECO:0000256" key="4">
    <source>
        <dbReference type="ARBA" id="ARBA00022475"/>
    </source>
</evidence>
<feature type="domain" description="Ionotropic glutamate receptor L-glutamate and glycine-binding" evidence="14">
    <location>
        <begin position="252"/>
        <end position="317"/>
    </location>
</feature>
<feature type="chain" id="PRO_5035259714" evidence="13">
    <location>
        <begin position="25"/>
        <end position="641"/>
    </location>
</feature>
<name>A0A8J5MNI2_HOMAM</name>
<keyword evidence="4" id="KW-1003">Cell membrane</keyword>
<keyword evidence="5" id="KW-0812">Transmembrane</keyword>
<dbReference type="AlphaFoldDB" id="A0A8J5MNI2"/>
<comment type="caution">
    <text evidence="15">The sequence shown here is derived from an EMBL/GenBank/DDBJ whole genome shotgun (WGS) entry which is preliminary data.</text>
</comment>
<evidence type="ECO:0000259" key="14">
    <source>
        <dbReference type="SMART" id="SM00918"/>
    </source>
</evidence>
<protein>
    <submittedName>
        <fullName evidence="15">Glutamate receptor-like 63</fullName>
    </submittedName>
</protein>
<dbReference type="SMART" id="SM00918">
    <property type="entry name" value="Lig_chan-Glu_bd"/>
    <property type="match status" value="1"/>
</dbReference>
<dbReference type="Pfam" id="PF10613">
    <property type="entry name" value="Lig_chan-Glu_bd"/>
    <property type="match status" value="1"/>
</dbReference>
<gene>
    <name evidence="15" type="primary">Glrk-L63</name>
    <name evidence="15" type="ORF">Hamer_G024645</name>
</gene>
<comment type="similarity">
    <text evidence="2">Belongs to the glutamate-gated ion channel (TC 1.A.10.1) family.</text>
</comment>
<keyword evidence="3" id="KW-0813">Transport</keyword>
<dbReference type="GO" id="GO:0005886">
    <property type="term" value="C:plasma membrane"/>
    <property type="evidence" value="ECO:0007669"/>
    <property type="project" value="UniProtKB-SubCell"/>
</dbReference>
<keyword evidence="13" id="KW-0732">Signal</keyword>
<dbReference type="PANTHER" id="PTHR42643">
    <property type="entry name" value="IONOTROPIC RECEPTOR 20A-RELATED"/>
    <property type="match status" value="1"/>
</dbReference>
<evidence type="ECO:0000256" key="1">
    <source>
        <dbReference type="ARBA" id="ARBA00004651"/>
    </source>
</evidence>
<dbReference type="Gene3D" id="3.40.190.10">
    <property type="entry name" value="Periplasmic binding protein-like II"/>
    <property type="match status" value="1"/>
</dbReference>
<evidence type="ECO:0000256" key="7">
    <source>
        <dbReference type="ARBA" id="ARBA00023065"/>
    </source>
</evidence>
<evidence type="ECO:0000256" key="8">
    <source>
        <dbReference type="ARBA" id="ARBA00023136"/>
    </source>
</evidence>
<keyword evidence="9 15" id="KW-0675">Receptor</keyword>
<keyword evidence="12" id="KW-0407">Ion channel</keyword>
<evidence type="ECO:0000256" key="6">
    <source>
        <dbReference type="ARBA" id="ARBA00022989"/>
    </source>
</evidence>
<dbReference type="SUPFAM" id="SSF53850">
    <property type="entry name" value="Periplasmic binding protein-like II"/>
    <property type="match status" value="1"/>
</dbReference>
<accession>A0A8J5MNI2</accession>